<protein>
    <submittedName>
        <fullName evidence="2">Uncharacterized protein</fullName>
    </submittedName>
</protein>
<keyword evidence="3" id="KW-1185">Reference proteome</keyword>
<reference evidence="2" key="1">
    <citation type="submission" date="2023-05" db="EMBL/GenBank/DDBJ databases">
        <title>Nepenthes gracilis genome sequencing.</title>
        <authorList>
            <person name="Fukushima K."/>
        </authorList>
    </citation>
    <scope>NUCLEOTIDE SEQUENCE</scope>
    <source>
        <strain evidence="2">SING2019-196</strain>
    </source>
</reference>
<organism evidence="2 3">
    <name type="scientific">Nepenthes gracilis</name>
    <name type="common">Slender pitcher plant</name>
    <dbReference type="NCBI Taxonomy" id="150966"/>
    <lineage>
        <taxon>Eukaryota</taxon>
        <taxon>Viridiplantae</taxon>
        <taxon>Streptophyta</taxon>
        <taxon>Embryophyta</taxon>
        <taxon>Tracheophyta</taxon>
        <taxon>Spermatophyta</taxon>
        <taxon>Magnoliopsida</taxon>
        <taxon>eudicotyledons</taxon>
        <taxon>Gunneridae</taxon>
        <taxon>Pentapetalae</taxon>
        <taxon>Caryophyllales</taxon>
        <taxon>Nepenthaceae</taxon>
        <taxon>Nepenthes</taxon>
    </lineage>
</organism>
<accession>A0AAD3S929</accession>
<evidence type="ECO:0000313" key="2">
    <source>
        <dbReference type="EMBL" id="GMH06813.1"/>
    </source>
</evidence>
<dbReference type="Proteomes" id="UP001279734">
    <property type="component" value="Unassembled WGS sequence"/>
</dbReference>
<gene>
    <name evidence="2" type="ORF">Nepgr_008653</name>
</gene>
<dbReference type="AlphaFoldDB" id="A0AAD3S929"/>
<name>A0AAD3S929_NEPGR</name>
<comment type="caution">
    <text evidence="2">The sequence shown here is derived from an EMBL/GenBank/DDBJ whole genome shotgun (WGS) entry which is preliminary data.</text>
</comment>
<dbReference type="PANTHER" id="PTHR34278:SF1">
    <property type="entry name" value="PROTEIN THI031, PUTATIVE-RELATED"/>
    <property type="match status" value="1"/>
</dbReference>
<proteinExistence type="predicted"/>
<feature type="region of interest" description="Disordered" evidence="1">
    <location>
        <begin position="19"/>
        <end position="61"/>
    </location>
</feature>
<sequence length="227" mass="25613">MRREGRQHGLVRTYYTFQSSRPFDDNPRPRNRLIDQSDSPATAGIYTRVPSKPTNHSKYTGKCRRPRCPGCHDHPVSKSRVKAKGKQKLDSRDVFLNCRLINCGLGDARPNLCYRNFRGSSASRILDELASDCSYVDYDVDNDESCAYTDLCFGGSESRWRDPEIAAAIDEVDVHDEFGEIDADGHHDNDEIGEVDDDDDDMEFVDVGIVWDPVDGDEGWAIVGGMW</sequence>
<feature type="compositionally biased region" description="Basic and acidic residues" evidence="1">
    <location>
        <begin position="22"/>
        <end position="35"/>
    </location>
</feature>
<dbReference type="EMBL" id="BSYO01000006">
    <property type="protein sequence ID" value="GMH06813.1"/>
    <property type="molecule type" value="Genomic_DNA"/>
</dbReference>
<evidence type="ECO:0000256" key="1">
    <source>
        <dbReference type="SAM" id="MobiDB-lite"/>
    </source>
</evidence>
<evidence type="ECO:0000313" key="3">
    <source>
        <dbReference type="Proteomes" id="UP001279734"/>
    </source>
</evidence>
<dbReference type="PANTHER" id="PTHR34278">
    <property type="entry name" value="PROTEIN THI031, PUTATIVE-RELATED"/>
    <property type="match status" value="1"/>
</dbReference>